<evidence type="ECO:0000313" key="2">
    <source>
        <dbReference type="Proteomes" id="UP000305675"/>
    </source>
</evidence>
<gene>
    <name evidence="1" type="ORF">FCL42_08720</name>
</gene>
<dbReference type="Pfam" id="PF07507">
    <property type="entry name" value="WavE"/>
    <property type="match status" value="1"/>
</dbReference>
<accession>A0A4U1BSE9</accession>
<reference evidence="1 2" key="1">
    <citation type="submission" date="2019-04" db="EMBL/GenBank/DDBJ databases">
        <authorList>
            <person name="Hwang J.C."/>
        </authorList>
    </citation>
    <scope>NUCLEOTIDE SEQUENCE [LARGE SCALE GENOMIC DNA]</scope>
    <source>
        <strain evidence="1 2">IMCC35002</strain>
    </source>
</reference>
<proteinExistence type="predicted"/>
<dbReference type="EMBL" id="SWCJ01000004">
    <property type="protein sequence ID" value="TKB56282.1"/>
    <property type="molecule type" value="Genomic_DNA"/>
</dbReference>
<sequence>MMIDNTDISVVVQGPVQALADRAMDEGITVRVLKSIRQHLPGATIILSTWEGQPVEGLDYDELVLNQDPGPNINRYKADGQPDKVNNNRQIVSTINGLKQVKTKYAMKLRSDNFLTSDNFKRLQQGFPKRGEQYRFLKERVVVNNTFTREYAKGLPVVFHACDFFYFGLTEDVIALWDFPLFQDLVYDPSKAGIEQHDGYPYYMPDCTQRLWLAALQQFDSSIGIKHLHDYSSELRRVSDYCYANNLVVGEPEVIGLGLNTKFSGNERANRTGSLITYLHHLGWQRLYRRYCDPNWKIQGDLQDWLRITSLRALLLPPKWLEGRGRLFKKVRG</sequence>
<dbReference type="AlphaFoldDB" id="A0A4U1BSE9"/>
<dbReference type="Proteomes" id="UP000305675">
    <property type="component" value="Unassembled WGS sequence"/>
</dbReference>
<keyword evidence="2" id="KW-1185">Reference proteome</keyword>
<organism evidence="1 2">
    <name type="scientific">Ferrimonas aestuarii</name>
    <dbReference type="NCBI Taxonomy" id="2569539"/>
    <lineage>
        <taxon>Bacteria</taxon>
        <taxon>Pseudomonadati</taxon>
        <taxon>Pseudomonadota</taxon>
        <taxon>Gammaproteobacteria</taxon>
        <taxon>Alteromonadales</taxon>
        <taxon>Ferrimonadaceae</taxon>
        <taxon>Ferrimonas</taxon>
    </lineage>
</organism>
<comment type="caution">
    <text evidence="1">The sequence shown here is derived from an EMBL/GenBank/DDBJ whole genome shotgun (WGS) entry which is preliminary data.</text>
</comment>
<evidence type="ECO:0000313" key="1">
    <source>
        <dbReference type="EMBL" id="TKB56282.1"/>
    </source>
</evidence>
<name>A0A4U1BSE9_9GAMM</name>
<protein>
    <submittedName>
        <fullName evidence="1">LPS biosynthesis protein WavE</fullName>
    </submittedName>
</protein>
<dbReference type="InterPro" id="IPR011122">
    <property type="entry name" value="WavE"/>
</dbReference>
<dbReference type="OrthoDB" id="6716726at2"/>